<dbReference type="WBParaSite" id="GPUH_0000877001-mRNA-1">
    <property type="protein sequence ID" value="GPUH_0000877001-mRNA-1"/>
    <property type="gene ID" value="GPUH_0000877001"/>
</dbReference>
<evidence type="ECO:0000313" key="4">
    <source>
        <dbReference type="WBParaSite" id="GPUH_0000877001-mRNA-1"/>
    </source>
</evidence>
<dbReference type="EMBL" id="UYRT01026435">
    <property type="protein sequence ID" value="VDK65048.1"/>
    <property type="molecule type" value="Genomic_DNA"/>
</dbReference>
<dbReference type="Proteomes" id="UP000271098">
    <property type="component" value="Unassembled WGS sequence"/>
</dbReference>
<reference evidence="4" key="1">
    <citation type="submission" date="2016-06" db="UniProtKB">
        <authorList>
            <consortium name="WormBaseParasite"/>
        </authorList>
    </citation>
    <scope>IDENTIFICATION</scope>
</reference>
<gene>
    <name evidence="2" type="ORF">GPUH_LOCUS8762</name>
</gene>
<dbReference type="OrthoDB" id="10261210at2759"/>
<feature type="domain" description="WASH complex subunit 4 N-terminal" evidence="1">
    <location>
        <begin position="35"/>
        <end position="82"/>
    </location>
</feature>
<reference evidence="2 3" key="2">
    <citation type="submission" date="2018-11" db="EMBL/GenBank/DDBJ databases">
        <authorList>
            <consortium name="Pathogen Informatics"/>
        </authorList>
    </citation>
    <scope>NUCLEOTIDE SEQUENCE [LARGE SCALE GENOMIC DNA]</scope>
</reference>
<evidence type="ECO:0000313" key="2">
    <source>
        <dbReference type="EMBL" id="VDK65048.1"/>
    </source>
</evidence>
<dbReference type="AlphaFoldDB" id="A0A183DJ69"/>
<name>A0A183DJ69_9BILA</name>
<evidence type="ECO:0000313" key="3">
    <source>
        <dbReference type="Proteomes" id="UP000271098"/>
    </source>
</evidence>
<organism evidence="4">
    <name type="scientific">Gongylonema pulchrum</name>
    <dbReference type="NCBI Taxonomy" id="637853"/>
    <lineage>
        <taxon>Eukaryota</taxon>
        <taxon>Metazoa</taxon>
        <taxon>Ecdysozoa</taxon>
        <taxon>Nematoda</taxon>
        <taxon>Chromadorea</taxon>
        <taxon>Rhabditida</taxon>
        <taxon>Spirurina</taxon>
        <taxon>Spiruromorpha</taxon>
        <taxon>Spiruroidea</taxon>
        <taxon>Gongylonematidae</taxon>
        <taxon>Gongylonema</taxon>
    </lineage>
</organism>
<keyword evidence="3" id="KW-1185">Reference proteome</keyword>
<proteinExistence type="predicted"/>
<dbReference type="InterPro" id="IPR028191">
    <property type="entry name" value="WASH-4_N"/>
</dbReference>
<protein>
    <submittedName>
        <fullName evidence="4">WASH-7_N domain-containing protein</fullName>
    </submittedName>
</protein>
<evidence type="ECO:0000259" key="1">
    <source>
        <dbReference type="Pfam" id="PF14745"/>
    </source>
</evidence>
<accession>A0A183DJ69</accession>
<sequence>MVFAARKSQNLSLENTHTHRVSMYVNTAYYNSGPAVVQLSRSGNAVVDKCIITFATLELEVEILMDEARSIFYNALITYGEDGAFSREVLLVSKFLSGCITQNITFLEGKKLAVTQQVM</sequence>
<dbReference type="Pfam" id="PF14745">
    <property type="entry name" value="WASH-4_N"/>
    <property type="match status" value="1"/>
</dbReference>